<dbReference type="AlphaFoldDB" id="A0A0G1DDR7"/>
<dbReference type="EMBL" id="LCFP01000014">
    <property type="protein sequence ID" value="KKS95754.1"/>
    <property type="molecule type" value="Genomic_DNA"/>
</dbReference>
<keyword evidence="2" id="KW-1133">Transmembrane helix</keyword>
<evidence type="ECO:0000256" key="1">
    <source>
        <dbReference type="SAM" id="MobiDB-lite"/>
    </source>
</evidence>
<protein>
    <submittedName>
        <fullName evidence="3">Uncharacterized protein</fullName>
    </submittedName>
</protein>
<feature type="transmembrane region" description="Helical" evidence="2">
    <location>
        <begin position="23"/>
        <end position="40"/>
    </location>
</feature>
<comment type="caution">
    <text evidence="3">The sequence shown here is derived from an EMBL/GenBank/DDBJ whole genome shotgun (WGS) entry which is preliminary data.</text>
</comment>
<feature type="region of interest" description="Disordered" evidence="1">
    <location>
        <begin position="64"/>
        <end position="83"/>
    </location>
</feature>
<dbReference type="Proteomes" id="UP000034894">
    <property type="component" value="Unassembled WGS sequence"/>
</dbReference>
<accession>A0A0G1DDR7</accession>
<evidence type="ECO:0000256" key="2">
    <source>
        <dbReference type="SAM" id="Phobius"/>
    </source>
</evidence>
<sequence>MIKVANILKITVDKEQAVSKGKLALGTILGLILITASLFLRINSISSKGSDADHTYKLSDLATPASSEPIETIGSPSVNPVNP</sequence>
<name>A0A0G1DDR7_9BACT</name>
<feature type="compositionally biased region" description="Polar residues" evidence="1">
    <location>
        <begin position="74"/>
        <end position="83"/>
    </location>
</feature>
<keyword evidence="2" id="KW-0812">Transmembrane</keyword>
<evidence type="ECO:0000313" key="3">
    <source>
        <dbReference type="EMBL" id="KKS95754.1"/>
    </source>
</evidence>
<organism evidence="3 4">
    <name type="scientific">Candidatus Gottesmanbacteria bacterium GW2011_GWA2_43_14</name>
    <dbReference type="NCBI Taxonomy" id="1618443"/>
    <lineage>
        <taxon>Bacteria</taxon>
        <taxon>Candidatus Gottesmaniibacteriota</taxon>
    </lineage>
</organism>
<proteinExistence type="predicted"/>
<keyword evidence="2" id="KW-0472">Membrane</keyword>
<reference evidence="3 4" key="1">
    <citation type="journal article" date="2015" name="Nature">
        <title>rRNA introns, odd ribosomes, and small enigmatic genomes across a large radiation of phyla.</title>
        <authorList>
            <person name="Brown C.T."/>
            <person name="Hug L.A."/>
            <person name="Thomas B.C."/>
            <person name="Sharon I."/>
            <person name="Castelle C.J."/>
            <person name="Singh A."/>
            <person name="Wilkins M.J."/>
            <person name="Williams K.H."/>
            <person name="Banfield J.F."/>
        </authorList>
    </citation>
    <scope>NUCLEOTIDE SEQUENCE [LARGE SCALE GENOMIC DNA]</scope>
</reference>
<dbReference type="STRING" id="1618443.UV73_C0014G0031"/>
<evidence type="ECO:0000313" key="4">
    <source>
        <dbReference type="Proteomes" id="UP000034894"/>
    </source>
</evidence>
<gene>
    <name evidence="3" type="ORF">UV73_C0014G0031</name>
</gene>